<evidence type="ECO:0000256" key="10">
    <source>
        <dbReference type="NCBIfam" id="TIGR01357"/>
    </source>
</evidence>
<accession>G9X270</accession>
<dbReference type="InterPro" id="IPR030963">
    <property type="entry name" value="DHQ_synth_fam"/>
</dbReference>
<comment type="cofactor">
    <cofactor evidence="1">
        <name>NAD(+)</name>
        <dbReference type="ChEBI" id="CHEBI:57540"/>
    </cofactor>
</comment>
<dbReference type="SUPFAM" id="SSF56796">
    <property type="entry name" value="Dehydroquinate synthase-like"/>
    <property type="match status" value="1"/>
</dbReference>
<evidence type="ECO:0000259" key="11">
    <source>
        <dbReference type="Pfam" id="PF01761"/>
    </source>
</evidence>
<keyword evidence="6" id="KW-0862">Zinc</keyword>
<dbReference type="PANTHER" id="PTHR43622:SF1">
    <property type="entry name" value="3-DEHYDROQUINATE SYNTHASE"/>
    <property type="match status" value="1"/>
</dbReference>
<evidence type="ECO:0000256" key="6">
    <source>
        <dbReference type="ARBA" id="ARBA00022833"/>
    </source>
</evidence>
<evidence type="ECO:0000313" key="13">
    <source>
        <dbReference type="EMBL" id="EHL13193.1"/>
    </source>
</evidence>
<evidence type="ECO:0000256" key="1">
    <source>
        <dbReference type="ARBA" id="ARBA00001911"/>
    </source>
</evidence>
<dbReference type="HOGENOM" id="CLU_001201_0_1_9"/>
<dbReference type="InterPro" id="IPR016037">
    <property type="entry name" value="DHQ_synth_AroB"/>
</dbReference>
<comment type="cofactor">
    <cofactor evidence="2">
        <name>Co(2+)</name>
        <dbReference type="ChEBI" id="CHEBI:48828"/>
    </cofactor>
</comment>
<keyword evidence="9" id="KW-0170">Cobalt</keyword>
<keyword evidence="5" id="KW-0547">Nucleotide-binding</keyword>
<gene>
    <name evidence="13" type="ORF">HMPREF9629_00493</name>
</gene>
<dbReference type="AlphaFoldDB" id="G9X270"/>
<dbReference type="Pfam" id="PF24621">
    <property type="entry name" value="DHQS_C"/>
    <property type="match status" value="1"/>
</dbReference>
<dbReference type="PIRSF" id="PIRSF001455">
    <property type="entry name" value="DHQ_synth"/>
    <property type="match status" value="1"/>
</dbReference>
<reference evidence="13 14" key="1">
    <citation type="submission" date="2011-08" db="EMBL/GenBank/DDBJ databases">
        <title>The Genome Sequence of Eubacteriaceae bacterium ACC19a.</title>
        <authorList>
            <consortium name="The Broad Institute Genome Sequencing Platform"/>
            <person name="Earl A."/>
            <person name="Ward D."/>
            <person name="Feldgarden M."/>
            <person name="Gevers D."/>
            <person name="Sizova M."/>
            <person name="Hazen A."/>
            <person name="Epstein S."/>
            <person name="Young S.K."/>
            <person name="Zeng Q."/>
            <person name="Gargeya S."/>
            <person name="Fitzgerald M."/>
            <person name="Haas B."/>
            <person name="Abouelleil A."/>
            <person name="Alvarado L."/>
            <person name="Arachchi H.M."/>
            <person name="Berlin A."/>
            <person name="Brown A."/>
            <person name="Chapman S.B."/>
            <person name="Chen Z."/>
            <person name="Dunbar C."/>
            <person name="Freedman E."/>
            <person name="Gearin G."/>
            <person name="Gellesch M."/>
            <person name="Goldberg J."/>
            <person name="Griggs A."/>
            <person name="Gujja S."/>
            <person name="Heiman D."/>
            <person name="Howarth C."/>
            <person name="Larson L."/>
            <person name="Lui A."/>
            <person name="MacDonald P.J.P."/>
            <person name="Montmayeur A."/>
            <person name="Murphy C."/>
            <person name="Neiman D."/>
            <person name="Pearson M."/>
            <person name="Priest M."/>
            <person name="Roberts A."/>
            <person name="Saif S."/>
            <person name="Shea T."/>
            <person name="Shenoy N."/>
            <person name="Sisk P."/>
            <person name="Stolte C."/>
            <person name="Sykes S."/>
            <person name="Wortman J."/>
            <person name="Nusbaum C."/>
            <person name="Birren B."/>
        </authorList>
    </citation>
    <scope>NUCLEOTIDE SEQUENCE [LARGE SCALE GENOMIC DNA]</scope>
    <source>
        <strain evidence="13 14">ACC19a</strain>
    </source>
</reference>
<dbReference type="GO" id="GO:0003856">
    <property type="term" value="F:3-dehydroquinate synthase activity"/>
    <property type="evidence" value="ECO:0007669"/>
    <property type="project" value="UniProtKB-UniRule"/>
</dbReference>
<evidence type="ECO:0000256" key="4">
    <source>
        <dbReference type="ARBA" id="ARBA00022723"/>
    </source>
</evidence>
<dbReference type="InterPro" id="IPR030960">
    <property type="entry name" value="DHQS/DOIS_N"/>
</dbReference>
<dbReference type="GO" id="GO:0005737">
    <property type="term" value="C:cytoplasm"/>
    <property type="evidence" value="ECO:0007669"/>
    <property type="project" value="InterPro"/>
</dbReference>
<name>G9X270_9FIRM</name>
<dbReference type="Gene3D" id="1.20.1090.10">
    <property type="entry name" value="Dehydroquinate synthase-like - alpha domain"/>
    <property type="match status" value="1"/>
</dbReference>
<keyword evidence="4" id="KW-0479">Metal-binding</keyword>
<dbReference type="GO" id="GO:0009423">
    <property type="term" value="P:chorismate biosynthetic process"/>
    <property type="evidence" value="ECO:0007669"/>
    <property type="project" value="UniProtKB-UniRule"/>
</dbReference>
<dbReference type="CDD" id="cd08195">
    <property type="entry name" value="DHQS"/>
    <property type="match status" value="1"/>
</dbReference>
<dbReference type="NCBIfam" id="TIGR01357">
    <property type="entry name" value="aroB"/>
    <property type="match status" value="1"/>
</dbReference>
<sequence>MKNIDDFIEVTVDTDDEYKVIIGNDLLKKTGEILLTLGFKKIAIITDDKVWSIYENGLTNSLKCSNIYYEVLIFPHGENSKSVQNYLKGIDFLAENKYRRSDALLAFGGGVIGDLGGFISATYQRGMQFVQLPTTLLAGVDSSVGGKTAINLKQGKNLLGAFKQPKKVICDLSLYKTMDKKDFLDGVAETIKYSILSSKEMFYELFSPIKQDDLRLEYLVKRCVEYKAKIVALDEQDNDIRRLLNLGHTIGHSIEKLSNYSITHGFAVAIGICYIAKLSYVLNLITKETAKDIVNCIETNDLPISTNFTPEEIFQNSILDKKCEDDTITVILIQDIGSCVLKKISLLKWKHYIKSAMEANLD</sequence>
<dbReference type="EC" id="4.2.3.4" evidence="10"/>
<evidence type="ECO:0000256" key="8">
    <source>
        <dbReference type="ARBA" id="ARBA00023239"/>
    </source>
</evidence>
<comment type="cofactor">
    <cofactor evidence="3">
        <name>Zn(2+)</name>
        <dbReference type="ChEBI" id="CHEBI:29105"/>
    </cofactor>
</comment>
<organism evidence="13 14">
    <name type="scientific">Peptoanaerobacter stomatis</name>
    <dbReference type="NCBI Taxonomy" id="796937"/>
    <lineage>
        <taxon>Bacteria</taxon>
        <taxon>Bacillati</taxon>
        <taxon>Bacillota</taxon>
        <taxon>Clostridia</taxon>
        <taxon>Peptostreptococcales</taxon>
        <taxon>Filifactoraceae</taxon>
        <taxon>Peptoanaerobacter</taxon>
    </lineage>
</organism>
<keyword evidence="7" id="KW-0520">NAD</keyword>
<dbReference type="InterPro" id="IPR056179">
    <property type="entry name" value="DHQS_C"/>
</dbReference>
<dbReference type="GO" id="GO:0046872">
    <property type="term" value="F:metal ion binding"/>
    <property type="evidence" value="ECO:0007669"/>
    <property type="project" value="UniProtKB-KW"/>
</dbReference>
<dbReference type="Proteomes" id="UP000006437">
    <property type="component" value="Unassembled WGS sequence"/>
</dbReference>
<evidence type="ECO:0000313" key="14">
    <source>
        <dbReference type="Proteomes" id="UP000006437"/>
    </source>
</evidence>
<proteinExistence type="predicted"/>
<dbReference type="FunFam" id="3.40.50.1970:FF:000007">
    <property type="entry name" value="Pentafunctional AROM polypeptide"/>
    <property type="match status" value="1"/>
</dbReference>
<dbReference type="RefSeq" id="WP_009524730.1">
    <property type="nucleotide sequence ID" value="NZ_JH414547.1"/>
</dbReference>
<evidence type="ECO:0000256" key="2">
    <source>
        <dbReference type="ARBA" id="ARBA00001941"/>
    </source>
</evidence>
<dbReference type="EMBL" id="AFZE01000045">
    <property type="protein sequence ID" value="EHL13193.1"/>
    <property type="molecule type" value="Genomic_DNA"/>
</dbReference>
<feature type="domain" description="3-dehydroquinate synthase N-terminal" evidence="11">
    <location>
        <begin position="73"/>
        <end position="183"/>
    </location>
</feature>
<dbReference type="PATRIC" id="fig|796937.3.peg.1717"/>
<dbReference type="Pfam" id="PF01761">
    <property type="entry name" value="DHQ_synthase"/>
    <property type="match status" value="1"/>
</dbReference>
<evidence type="ECO:0000256" key="7">
    <source>
        <dbReference type="ARBA" id="ARBA00023027"/>
    </source>
</evidence>
<dbReference type="GO" id="GO:0000166">
    <property type="term" value="F:nucleotide binding"/>
    <property type="evidence" value="ECO:0007669"/>
    <property type="project" value="UniProtKB-KW"/>
</dbReference>
<evidence type="ECO:0000256" key="5">
    <source>
        <dbReference type="ARBA" id="ARBA00022741"/>
    </source>
</evidence>
<comment type="caution">
    <text evidence="13">The sequence shown here is derived from an EMBL/GenBank/DDBJ whole genome shotgun (WGS) entry which is preliminary data.</text>
</comment>
<dbReference type="GO" id="GO:0009073">
    <property type="term" value="P:aromatic amino acid family biosynthetic process"/>
    <property type="evidence" value="ECO:0007669"/>
    <property type="project" value="InterPro"/>
</dbReference>
<dbReference type="Gene3D" id="3.40.50.1970">
    <property type="match status" value="1"/>
</dbReference>
<protein>
    <recommendedName>
        <fullName evidence="10">3-dehydroquinate synthase</fullName>
        <ecNumber evidence="10">4.2.3.4</ecNumber>
    </recommendedName>
</protein>
<dbReference type="InterPro" id="IPR050071">
    <property type="entry name" value="Dehydroquinate_synthase"/>
</dbReference>
<evidence type="ECO:0000256" key="3">
    <source>
        <dbReference type="ARBA" id="ARBA00001947"/>
    </source>
</evidence>
<evidence type="ECO:0000259" key="12">
    <source>
        <dbReference type="Pfam" id="PF24621"/>
    </source>
</evidence>
<evidence type="ECO:0000256" key="9">
    <source>
        <dbReference type="ARBA" id="ARBA00023285"/>
    </source>
</evidence>
<feature type="domain" description="3-dehydroquinate synthase C-terminal" evidence="12">
    <location>
        <begin position="186"/>
        <end position="322"/>
    </location>
</feature>
<dbReference type="PANTHER" id="PTHR43622">
    <property type="entry name" value="3-DEHYDROQUINATE SYNTHASE"/>
    <property type="match status" value="1"/>
</dbReference>
<keyword evidence="8" id="KW-0456">Lyase</keyword>